<evidence type="ECO:0000256" key="5">
    <source>
        <dbReference type="ARBA" id="ARBA00022525"/>
    </source>
</evidence>
<dbReference type="PANTHER" id="PTHR11691:SF73">
    <property type="entry name" value="INTERFERON BETA"/>
    <property type="match status" value="1"/>
</dbReference>
<evidence type="ECO:0000256" key="4">
    <source>
        <dbReference type="ARBA" id="ARBA00022514"/>
    </source>
</evidence>
<keyword evidence="9" id="KW-0325">Glycoprotein</keyword>
<evidence type="ECO:0000256" key="10">
    <source>
        <dbReference type="RuleBase" id="RU000436"/>
    </source>
</evidence>
<evidence type="ECO:0000256" key="8">
    <source>
        <dbReference type="ARBA" id="ARBA00023157"/>
    </source>
</evidence>
<comment type="similarity">
    <text evidence="2 10">Belongs to the alpha/beta interferon family.</text>
</comment>
<dbReference type="Gene3D" id="1.20.1250.10">
    <property type="match status" value="1"/>
</dbReference>
<keyword evidence="13" id="KW-1185">Reference proteome</keyword>
<gene>
    <name evidence="12" type="ORF">HJG59_006629</name>
</gene>
<evidence type="ECO:0000256" key="3">
    <source>
        <dbReference type="ARBA" id="ARBA00011245"/>
    </source>
</evidence>
<comment type="subunit">
    <text evidence="3">Monomer.</text>
</comment>
<dbReference type="PROSITE" id="PS00252">
    <property type="entry name" value="INTERFERON_A_B_D"/>
    <property type="match status" value="1"/>
</dbReference>
<feature type="signal peptide" evidence="11">
    <location>
        <begin position="1"/>
        <end position="21"/>
    </location>
</feature>
<evidence type="ECO:0000313" key="12">
    <source>
        <dbReference type="EMBL" id="KAF6433598.1"/>
    </source>
</evidence>
<evidence type="ECO:0000256" key="2">
    <source>
        <dbReference type="ARBA" id="ARBA00011033"/>
    </source>
</evidence>
<dbReference type="SUPFAM" id="SSF47266">
    <property type="entry name" value="4-helical cytokines"/>
    <property type="match status" value="1"/>
</dbReference>
<evidence type="ECO:0000313" key="13">
    <source>
        <dbReference type="Proteomes" id="UP000550707"/>
    </source>
</evidence>
<sequence>MTNGCTLQMALLLWLPIAALSTNYNLLQFQQKRGNANCSELLRELEGAPEHCMESRMDFKVPEKIKQPQQIKKVEAVVVIHEMLLQIFDIFEENFSSTGWNETTVAKLRMQLHFQMDRLEEALMEIIKEGNFTPGNLTLMQLRSYYYRMRQYLRDKMYSRCAWTVVHVELLRNFSFLQRYTVFLQN</sequence>
<dbReference type="GO" id="GO:0071359">
    <property type="term" value="P:cellular response to dsRNA"/>
    <property type="evidence" value="ECO:0007669"/>
    <property type="project" value="UniProtKB-ARBA"/>
</dbReference>
<proteinExistence type="inferred from homology"/>
<dbReference type="GO" id="GO:0051607">
    <property type="term" value="P:defense response to virus"/>
    <property type="evidence" value="ECO:0007669"/>
    <property type="project" value="UniProtKB-KW"/>
</dbReference>
<evidence type="ECO:0000256" key="7">
    <source>
        <dbReference type="ARBA" id="ARBA00023118"/>
    </source>
</evidence>
<dbReference type="GO" id="GO:0045321">
    <property type="term" value="P:leukocyte activation"/>
    <property type="evidence" value="ECO:0007669"/>
    <property type="project" value="UniProtKB-ARBA"/>
</dbReference>
<dbReference type="EMBL" id="JACASF010000014">
    <property type="protein sequence ID" value="KAF6433598.1"/>
    <property type="molecule type" value="Genomic_DNA"/>
</dbReference>
<evidence type="ECO:0000256" key="9">
    <source>
        <dbReference type="ARBA" id="ARBA00023180"/>
    </source>
</evidence>
<dbReference type="GO" id="GO:0098586">
    <property type="term" value="P:cellular response to virus"/>
    <property type="evidence" value="ECO:0007669"/>
    <property type="project" value="UniProtKB-ARBA"/>
</dbReference>
<dbReference type="GO" id="GO:0009893">
    <property type="term" value="P:positive regulation of metabolic process"/>
    <property type="evidence" value="ECO:0007669"/>
    <property type="project" value="UniProtKB-ARBA"/>
</dbReference>
<dbReference type="PANTHER" id="PTHR11691">
    <property type="entry name" value="TYPE I INTERFERON"/>
    <property type="match status" value="1"/>
</dbReference>
<dbReference type="GO" id="GO:0005125">
    <property type="term" value="F:cytokine activity"/>
    <property type="evidence" value="ECO:0007669"/>
    <property type="project" value="UniProtKB-KW"/>
</dbReference>
<comment type="subcellular location">
    <subcellularLocation>
        <location evidence="1">Secreted</location>
    </subcellularLocation>
</comment>
<reference evidence="12 13" key="1">
    <citation type="journal article" date="2020" name="Nature">
        <title>Six reference-quality genomes reveal evolution of bat adaptations.</title>
        <authorList>
            <person name="Jebb D."/>
            <person name="Huang Z."/>
            <person name="Pippel M."/>
            <person name="Hughes G.M."/>
            <person name="Lavrichenko K."/>
            <person name="Devanna P."/>
            <person name="Winkler S."/>
            <person name="Jermiin L.S."/>
            <person name="Skirmuntt E.C."/>
            <person name="Katzourakis A."/>
            <person name="Burkitt-Gray L."/>
            <person name="Ray D.A."/>
            <person name="Sullivan K.A.M."/>
            <person name="Roscito J.G."/>
            <person name="Kirilenko B.M."/>
            <person name="Davalos L.M."/>
            <person name="Corthals A.P."/>
            <person name="Power M.L."/>
            <person name="Jones G."/>
            <person name="Ransome R.D."/>
            <person name="Dechmann D.K.N."/>
            <person name="Locatelli A.G."/>
            <person name="Puechmaille S.J."/>
            <person name="Fedrigo O."/>
            <person name="Jarvis E.D."/>
            <person name="Hiller M."/>
            <person name="Vernes S.C."/>
            <person name="Myers E.W."/>
            <person name="Teeling E.C."/>
        </authorList>
    </citation>
    <scope>NUCLEOTIDE SEQUENCE [LARGE SCALE GENOMIC DNA]</scope>
    <source>
        <strain evidence="12">MMolMol1</strain>
        <tissue evidence="12">Muscle</tissue>
    </source>
</reference>
<name>A0A7J8EDK3_MOLMO</name>
<evidence type="ECO:0000256" key="6">
    <source>
        <dbReference type="ARBA" id="ARBA00022729"/>
    </source>
</evidence>
<keyword evidence="7 10" id="KW-0051">Antiviral defense</keyword>
<protein>
    <submittedName>
        <fullName evidence="12">Interferon beta 1</fullName>
    </submittedName>
</protein>
<accession>A0A7J8EDK3</accession>
<dbReference type="OrthoDB" id="8922121at2759"/>
<dbReference type="FunCoup" id="A0A7J8EDK3">
    <property type="interactions" value="250"/>
</dbReference>
<evidence type="ECO:0000256" key="1">
    <source>
        <dbReference type="ARBA" id="ARBA00004613"/>
    </source>
</evidence>
<keyword evidence="5" id="KW-0964">Secreted</keyword>
<dbReference type="GO" id="GO:0005126">
    <property type="term" value="F:cytokine receptor binding"/>
    <property type="evidence" value="ECO:0007669"/>
    <property type="project" value="InterPro"/>
</dbReference>
<keyword evidence="4 10" id="KW-0202">Cytokine</keyword>
<keyword evidence="8" id="KW-1015">Disulfide bond</keyword>
<dbReference type="Pfam" id="PF00143">
    <property type="entry name" value="Interferon"/>
    <property type="match status" value="1"/>
</dbReference>
<dbReference type="InterPro" id="IPR009079">
    <property type="entry name" value="4_helix_cytokine-like_core"/>
</dbReference>
<dbReference type="SMART" id="SM00076">
    <property type="entry name" value="IFabd"/>
    <property type="match status" value="1"/>
</dbReference>
<dbReference type="GO" id="GO:0051241">
    <property type="term" value="P:negative regulation of multicellular organismal process"/>
    <property type="evidence" value="ECO:0007669"/>
    <property type="project" value="UniProtKB-ARBA"/>
</dbReference>
<organism evidence="12 13">
    <name type="scientific">Molossus molossus</name>
    <name type="common">Pallas' mastiff bat</name>
    <name type="synonym">Vespertilio molossus</name>
    <dbReference type="NCBI Taxonomy" id="27622"/>
    <lineage>
        <taxon>Eukaryota</taxon>
        <taxon>Metazoa</taxon>
        <taxon>Chordata</taxon>
        <taxon>Craniata</taxon>
        <taxon>Vertebrata</taxon>
        <taxon>Euteleostomi</taxon>
        <taxon>Mammalia</taxon>
        <taxon>Eutheria</taxon>
        <taxon>Laurasiatheria</taxon>
        <taxon>Chiroptera</taxon>
        <taxon>Yangochiroptera</taxon>
        <taxon>Molossidae</taxon>
        <taxon>Molossus</taxon>
    </lineage>
</organism>
<keyword evidence="6 11" id="KW-0732">Signal</keyword>
<dbReference type="InterPro" id="IPR000471">
    <property type="entry name" value="Interferon_alpha/beta/delta"/>
</dbReference>
<dbReference type="InParanoid" id="A0A7J8EDK3"/>
<dbReference type="GO" id="GO:0002683">
    <property type="term" value="P:negative regulation of immune system process"/>
    <property type="evidence" value="ECO:0007669"/>
    <property type="project" value="UniProtKB-ARBA"/>
</dbReference>
<feature type="chain" id="PRO_5040286017" evidence="11">
    <location>
        <begin position="22"/>
        <end position="186"/>
    </location>
</feature>
<dbReference type="FunFam" id="1.20.1250.10:FF:000026">
    <property type="entry name" value="Interferon beta"/>
    <property type="match status" value="1"/>
</dbReference>
<dbReference type="AlphaFoldDB" id="A0A7J8EDK3"/>
<dbReference type="GO" id="GO:0005615">
    <property type="term" value="C:extracellular space"/>
    <property type="evidence" value="ECO:0007669"/>
    <property type="project" value="UniProtKB-KW"/>
</dbReference>
<evidence type="ECO:0000256" key="11">
    <source>
        <dbReference type="SAM" id="SignalP"/>
    </source>
</evidence>
<dbReference type="GO" id="GO:0006955">
    <property type="term" value="P:immune response"/>
    <property type="evidence" value="ECO:0007669"/>
    <property type="project" value="UniProtKB-ARBA"/>
</dbReference>
<comment type="caution">
    <text evidence="12">The sequence shown here is derived from an EMBL/GenBank/DDBJ whole genome shotgun (WGS) entry which is preliminary data.</text>
</comment>
<dbReference type="Proteomes" id="UP000550707">
    <property type="component" value="Unassembled WGS sequence"/>
</dbReference>
<dbReference type="PRINTS" id="PR00266">
    <property type="entry name" value="INTERFERONAB"/>
</dbReference>